<gene>
    <name evidence="5" type="ORF">ATL39_0699</name>
</gene>
<dbReference type="SUPFAM" id="SSF50249">
    <property type="entry name" value="Nucleic acid-binding proteins"/>
    <property type="match status" value="1"/>
</dbReference>
<dbReference type="InterPro" id="IPR051270">
    <property type="entry name" value="Tyrosine-tRNA_ligase_regulator"/>
</dbReference>
<keyword evidence="2 3" id="KW-0694">RNA-binding</keyword>
<dbReference type="FunFam" id="2.40.50.140:FF:000165">
    <property type="entry name" value="Chaperone CsaA"/>
    <property type="match status" value="1"/>
</dbReference>
<accession>A0A419V8Z8</accession>
<dbReference type="PROSITE" id="PS50886">
    <property type="entry name" value="TRBD"/>
    <property type="match status" value="1"/>
</dbReference>
<dbReference type="EMBL" id="RAPK01000006">
    <property type="protein sequence ID" value="RKD76480.1"/>
    <property type="molecule type" value="Genomic_DNA"/>
</dbReference>
<dbReference type="NCBIfam" id="TIGR02222">
    <property type="entry name" value="chap_CsaA"/>
    <property type="match status" value="1"/>
</dbReference>
<dbReference type="CDD" id="cd02798">
    <property type="entry name" value="tRNA_bind_CsaA"/>
    <property type="match status" value="1"/>
</dbReference>
<evidence type="ECO:0000256" key="2">
    <source>
        <dbReference type="ARBA" id="ARBA00022884"/>
    </source>
</evidence>
<proteinExistence type="predicted"/>
<organism evidence="5 6">
    <name type="scientific">Sinobaca qinghaiensis</name>
    <dbReference type="NCBI Taxonomy" id="342944"/>
    <lineage>
        <taxon>Bacteria</taxon>
        <taxon>Bacillati</taxon>
        <taxon>Bacillota</taxon>
        <taxon>Bacilli</taxon>
        <taxon>Bacillales</taxon>
        <taxon>Sporolactobacillaceae</taxon>
        <taxon>Sinobaca</taxon>
    </lineage>
</organism>
<dbReference type="NCBIfam" id="NF007494">
    <property type="entry name" value="PRK10089.1-3"/>
    <property type="match status" value="1"/>
</dbReference>
<dbReference type="GO" id="GO:0000049">
    <property type="term" value="F:tRNA binding"/>
    <property type="evidence" value="ECO:0007669"/>
    <property type="project" value="UniProtKB-UniRule"/>
</dbReference>
<dbReference type="InterPro" id="IPR008231">
    <property type="entry name" value="CsaA"/>
</dbReference>
<evidence type="ECO:0000313" key="5">
    <source>
        <dbReference type="EMBL" id="RKD76480.1"/>
    </source>
</evidence>
<dbReference type="Pfam" id="PF01588">
    <property type="entry name" value="tRNA_bind"/>
    <property type="match status" value="1"/>
</dbReference>
<dbReference type="PANTHER" id="PTHR11586:SF37">
    <property type="entry name" value="TRNA-BINDING DOMAIN-CONTAINING PROTEIN"/>
    <property type="match status" value="1"/>
</dbReference>
<dbReference type="AlphaFoldDB" id="A0A419V8Z8"/>
<evidence type="ECO:0000256" key="1">
    <source>
        <dbReference type="ARBA" id="ARBA00022555"/>
    </source>
</evidence>
<evidence type="ECO:0000256" key="3">
    <source>
        <dbReference type="PROSITE-ProRule" id="PRU00209"/>
    </source>
</evidence>
<dbReference type="NCBIfam" id="NF007495">
    <property type="entry name" value="PRK10089.1-4"/>
    <property type="match status" value="1"/>
</dbReference>
<dbReference type="Gene3D" id="2.40.50.140">
    <property type="entry name" value="Nucleic acid-binding proteins"/>
    <property type="match status" value="1"/>
</dbReference>
<feature type="domain" description="TRNA-binding" evidence="4">
    <location>
        <begin position="6"/>
        <end position="109"/>
    </location>
</feature>
<reference evidence="5 6" key="1">
    <citation type="submission" date="2018-09" db="EMBL/GenBank/DDBJ databases">
        <title>Genomic Encyclopedia of Archaeal and Bacterial Type Strains, Phase II (KMG-II): from individual species to whole genera.</title>
        <authorList>
            <person name="Goeker M."/>
        </authorList>
    </citation>
    <scope>NUCLEOTIDE SEQUENCE [LARGE SCALE GENOMIC DNA]</scope>
    <source>
        <strain evidence="5 6">DSM 17008</strain>
    </source>
</reference>
<evidence type="ECO:0000259" key="4">
    <source>
        <dbReference type="PROSITE" id="PS50886"/>
    </source>
</evidence>
<dbReference type="RefSeq" id="WP_120191878.1">
    <property type="nucleotide sequence ID" value="NZ_RAPK01000006.1"/>
</dbReference>
<keyword evidence="1 3" id="KW-0820">tRNA-binding</keyword>
<dbReference type="PANTHER" id="PTHR11586">
    <property type="entry name" value="TRNA-AMINOACYLATION COFACTOR ARC1 FAMILY MEMBER"/>
    <property type="match status" value="1"/>
</dbReference>
<protein>
    <submittedName>
        <fullName evidence="5">tRNA-binding protein</fullName>
    </submittedName>
</protein>
<evidence type="ECO:0000313" key="6">
    <source>
        <dbReference type="Proteomes" id="UP000285120"/>
    </source>
</evidence>
<dbReference type="InterPro" id="IPR002547">
    <property type="entry name" value="tRNA-bd_dom"/>
</dbReference>
<name>A0A419V8Z8_9BACL</name>
<keyword evidence="6" id="KW-1185">Reference proteome</keyword>
<sequence length="109" mass="11964">MASIDDFQALDIRAGTITASKDFPEAVKPAYQLWIDFGEALGQKKSSAQLTDLYTKEELIGKQVLAVVNFPDRQIAGFRSEVLVLGLYSENGVVLIQPDKQIYNGSKLG</sequence>
<dbReference type="Proteomes" id="UP000285120">
    <property type="component" value="Unassembled WGS sequence"/>
</dbReference>
<dbReference type="InterPro" id="IPR012340">
    <property type="entry name" value="NA-bd_OB-fold"/>
</dbReference>
<comment type="caution">
    <text evidence="5">The sequence shown here is derived from an EMBL/GenBank/DDBJ whole genome shotgun (WGS) entry which is preliminary data.</text>
</comment>
<dbReference type="OrthoDB" id="9794564at2"/>